<evidence type="ECO:0000259" key="2">
    <source>
        <dbReference type="Pfam" id="PF04773"/>
    </source>
</evidence>
<sequence>MFSRLLPALAGTALMLLASPVLAQSATGTARGVDPQASATIQNQTRQLVVGSDVFIGDRVETGDKGLVQIKFADQTELVVGPRSALVIDDYLLRADNSIGKLSVNALAGTFRFATGTGPKDRYQISTPTGTIGVRGTEFDFVVTPQNTQVLLFSGGVQMCNAGGQCAELTETCDLGSFDTALAQVLGHPDAITGQARADLRSQFLYAVNQSGLMSEFRFDSALRCLNRPASEDVPALDTILGDGDAPVDDYNSCSFYEYSCG</sequence>
<dbReference type="PANTHER" id="PTHR38731">
    <property type="entry name" value="LIPL45-RELATED LIPOPROTEIN-RELATED"/>
    <property type="match status" value="1"/>
</dbReference>
<evidence type="ECO:0000313" key="4">
    <source>
        <dbReference type="Proteomes" id="UP000183447"/>
    </source>
</evidence>
<dbReference type="Gene3D" id="2.60.120.1440">
    <property type="match status" value="1"/>
</dbReference>
<proteinExistence type="predicted"/>
<dbReference type="RefSeq" id="WP_072343171.1">
    <property type="nucleotide sequence ID" value="NZ_FPKU01000002.1"/>
</dbReference>
<dbReference type="STRING" id="665118.SAMN02983003_2413"/>
<name>A0A1K2HYP4_9HYPH</name>
<keyword evidence="1" id="KW-0732">Signal</keyword>
<evidence type="ECO:0000256" key="1">
    <source>
        <dbReference type="SAM" id="SignalP"/>
    </source>
</evidence>
<evidence type="ECO:0000313" key="3">
    <source>
        <dbReference type="EMBL" id="SFZ85148.1"/>
    </source>
</evidence>
<feature type="signal peptide" evidence="1">
    <location>
        <begin position="1"/>
        <end position="23"/>
    </location>
</feature>
<keyword evidence="4" id="KW-1185">Reference proteome</keyword>
<protein>
    <submittedName>
        <fullName evidence="3">FecR family protein</fullName>
    </submittedName>
</protein>
<reference evidence="3 4" key="1">
    <citation type="submission" date="2016-11" db="EMBL/GenBank/DDBJ databases">
        <authorList>
            <person name="Jaros S."/>
            <person name="Januszkiewicz K."/>
            <person name="Wedrychowicz H."/>
        </authorList>
    </citation>
    <scope>NUCLEOTIDE SEQUENCE [LARGE SCALE GENOMIC DNA]</scope>
    <source>
        <strain evidence="3 4">ATCC 23634</strain>
    </source>
</reference>
<dbReference type="AlphaFoldDB" id="A0A1K2HYP4"/>
<feature type="domain" description="FecR protein" evidence="2">
    <location>
        <begin position="58"/>
        <end position="157"/>
    </location>
</feature>
<dbReference type="InterPro" id="IPR006860">
    <property type="entry name" value="FecR"/>
</dbReference>
<dbReference type="Pfam" id="PF04773">
    <property type="entry name" value="FecR"/>
    <property type="match status" value="1"/>
</dbReference>
<organism evidence="3 4">
    <name type="scientific">Devosia enhydra</name>
    <dbReference type="NCBI Taxonomy" id="665118"/>
    <lineage>
        <taxon>Bacteria</taxon>
        <taxon>Pseudomonadati</taxon>
        <taxon>Pseudomonadota</taxon>
        <taxon>Alphaproteobacteria</taxon>
        <taxon>Hyphomicrobiales</taxon>
        <taxon>Devosiaceae</taxon>
        <taxon>Devosia</taxon>
    </lineage>
</organism>
<dbReference type="Proteomes" id="UP000183447">
    <property type="component" value="Unassembled WGS sequence"/>
</dbReference>
<feature type="chain" id="PRO_5012860147" evidence="1">
    <location>
        <begin position="24"/>
        <end position="262"/>
    </location>
</feature>
<accession>A0A1K2HYP4</accession>
<dbReference type="EMBL" id="FPKU01000002">
    <property type="protein sequence ID" value="SFZ85148.1"/>
    <property type="molecule type" value="Genomic_DNA"/>
</dbReference>
<gene>
    <name evidence="3" type="ORF">SAMN02983003_2413</name>
</gene>